<proteinExistence type="inferred from homology"/>
<evidence type="ECO:0000259" key="3">
    <source>
        <dbReference type="Pfam" id="PF07765"/>
    </source>
</evidence>
<evidence type="ECO:0000313" key="5">
    <source>
        <dbReference type="EMBL" id="OTF97412.1"/>
    </source>
</evidence>
<name>A0A251SFU2_HELAN</name>
<accession>A0A251SFU2</accession>
<dbReference type="Gramene" id="mRNA:HanXRQr2_Chr14g0633591">
    <property type="protein sequence ID" value="mRNA:HanXRQr2_Chr14g0633591"/>
    <property type="gene ID" value="HanXRQr2_Chr14g0633591"/>
</dbReference>
<dbReference type="InParanoid" id="A0A251SFU2"/>
<dbReference type="EMBL" id="CM007903">
    <property type="protein sequence ID" value="OTF97412.1"/>
    <property type="molecule type" value="Genomic_DNA"/>
</dbReference>
<reference evidence="5" key="2">
    <citation type="submission" date="2017-02" db="EMBL/GenBank/DDBJ databases">
        <title>Sunflower complete genome.</title>
        <authorList>
            <person name="Langlade N."/>
            <person name="Munos S."/>
        </authorList>
    </citation>
    <scope>NUCLEOTIDE SEQUENCE [LARGE SCALE GENOMIC DNA]</scope>
    <source>
        <tissue evidence="5">Leaves</tissue>
    </source>
</reference>
<evidence type="ECO:0000313" key="4">
    <source>
        <dbReference type="EMBL" id="KAF5768200.1"/>
    </source>
</evidence>
<dbReference type="InterPro" id="IPR011684">
    <property type="entry name" value="NAB"/>
</dbReference>
<protein>
    <recommendedName>
        <fullName evidence="3">NAB domain-containing protein</fullName>
    </recommendedName>
</protein>
<evidence type="ECO:0000256" key="2">
    <source>
        <dbReference type="ARBA" id="ARBA00038006"/>
    </source>
</evidence>
<dbReference type="PANTHER" id="PTHR32258">
    <property type="entry name" value="PROTEIN NETWORKED 4A"/>
    <property type="match status" value="1"/>
</dbReference>
<dbReference type="Pfam" id="PF07765">
    <property type="entry name" value="KIP1"/>
    <property type="match status" value="1"/>
</dbReference>
<dbReference type="Proteomes" id="UP000215914">
    <property type="component" value="Chromosome 14"/>
</dbReference>
<keyword evidence="6" id="KW-1185">Reference proteome</keyword>
<evidence type="ECO:0000313" key="6">
    <source>
        <dbReference type="Proteomes" id="UP000215914"/>
    </source>
</evidence>
<comment type="similarity">
    <text evidence="2">Belongs to the NET family.</text>
</comment>
<dbReference type="AlphaFoldDB" id="A0A251SFU2"/>
<keyword evidence="1" id="KW-0175">Coiled coil</keyword>
<reference evidence="4 6" key="1">
    <citation type="journal article" date="2017" name="Nature">
        <title>The sunflower genome provides insights into oil metabolism, flowering and Asterid evolution.</title>
        <authorList>
            <person name="Badouin H."/>
            <person name="Gouzy J."/>
            <person name="Grassa C.J."/>
            <person name="Murat F."/>
            <person name="Staton S.E."/>
            <person name="Cottret L."/>
            <person name="Lelandais-Briere C."/>
            <person name="Owens G.L."/>
            <person name="Carrere S."/>
            <person name="Mayjonade B."/>
            <person name="Legrand L."/>
            <person name="Gill N."/>
            <person name="Kane N.C."/>
            <person name="Bowers J.E."/>
            <person name="Hubner S."/>
            <person name="Bellec A."/>
            <person name="Berard A."/>
            <person name="Berges H."/>
            <person name="Blanchet N."/>
            <person name="Boniface M.C."/>
            <person name="Brunel D."/>
            <person name="Catrice O."/>
            <person name="Chaidir N."/>
            <person name="Claudel C."/>
            <person name="Donnadieu C."/>
            <person name="Faraut T."/>
            <person name="Fievet G."/>
            <person name="Helmstetter N."/>
            <person name="King M."/>
            <person name="Knapp S.J."/>
            <person name="Lai Z."/>
            <person name="Le Paslier M.C."/>
            <person name="Lippi Y."/>
            <person name="Lorenzon L."/>
            <person name="Mandel J.R."/>
            <person name="Marage G."/>
            <person name="Marchand G."/>
            <person name="Marquand E."/>
            <person name="Bret-Mestries E."/>
            <person name="Morien E."/>
            <person name="Nambeesan S."/>
            <person name="Nguyen T."/>
            <person name="Pegot-Espagnet P."/>
            <person name="Pouilly N."/>
            <person name="Raftis F."/>
            <person name="Sallet E."/>
            <person name="Schiex T."/>
            <person name="Thomas J."/>
            <person name="Vandecasteele C."/>
            <person name="Vares D."/>
            <person name="Vear F."/>
            <person name="Vautrin S."/>
            <person name="Crespi M."/>
            <person name="Mangin B."/>
            <person name="Burke J.M."/>
            <person name="Salse J."/>
            <person name="Munos S."/>
            <person name="Vincourt P."/>
            <person name="Rieseberg L.H."/>
            <person name="Langlade N.B."/>
        </authorList>
    </citation>
    <scope>NUCLEOTIDE SEQUENCE [LARGE SCALE GENOMIC DNA]</scope>
    <source>
        <strain evidence="6">cv. SF193</strain>
        <tissue evidence="4">Leaves</tissue>
    </source>
</reference>
<feature type="domain" description="NAB" evidence="3">
    <location>
        <begin position="22"/>
        <end position="53"/>
    </location>
</feature>
<dbReference type="GO" id="GO:0003779">
    <property type="term" value="F:actin binding"/>
    <property type="evidence" value="ECO:0007669"/>
    <property type="project" value="InterPro"/>
</dbReference>
<evidence type="ECO:0000256" key="1">
    <source>
        <dbReference type="ARBA" id="ARBA00023054"/>
    </source>
</evidence>
<dbReference type="EMBL" id="MNCJ02000329">
    <property type="protein sequence ID" value="KAF5768200.1"/>
    <property type="molecule type" value="Genomic_DNA"/>
</dbReference>
<dbReference type="PANTHER" id="PTHR32258:SF6">
    <property type="entry name" value="PROTEIN NETWORKED 1A"/>
    <property type="match status" value="1"/>
</dbReference>
<organism evidence="5 6">
    <name type="scientific">Helianthus annuus</name>
    <name type="common">Common sunflower</name>
    <dbReference type="NCBI Taxonomy" id="4232"/>
    <lineage>
        <taxon>Eukaryota</taxon>
        <taxon>Viridiplantae</taxon>
        <taxon>Streptophyta</taxon>
        <taxon>Embryophyta</taxon>
        <taxon>Tracheophyta</taxon>
        <taxon>Spermatophyta</taxon>
        <taxon>Magnoliopsida</taxon>
        <taxon>eudicotyledons</taxon>
        <taxon>Gunneridae</taxon>
        <taxon>Pentapetalae</taxon>
        <taxon>asterids</taxon>
        <taxon>campanulids</taxon>
        <taxon>Asterales</taxon>
        <taxon>Asteraceae</taxon>
        <taxon>Asteroideae</taxon>
        <taxon>Heliantheae alliance</taxon>
        <taxon>Heliantheae</taxon>
        <taxon>Helianthus</taxon>
    </lineage>
</organism>
<dbReference type="InterPro" id="IPR051861">
    <property type="entry name" value="NET_actin-binding_domain"/>
</dbReference>
<gene>
    <name evidence="5" type="ORF">HannXRQ_Chr14g0434301</name>
    <name evidence="4" type="ORF">HanXRQr2_Chr14g0633591</name>
</gene>
<sequence>MSSLSSESGILSAHNMQVPLQKEFKCTIRNSPELMKLVEEFYRAYRALAERYDFATNELYHA</sequence>
<reference evidence="4" key="3">
    <citation type="submission" date="2020-06" db="EMBL/GenBank/DDBJ databases">
        <title>Helianthus annuus Genome sequencing and assembly Release 2.</title>
        <authorList>
            <person name="Gouzy J."/>
            <person name="Langlade N."/>
            <person name="Munos S."/>
        </authorList>
    </citation>
    <scope>NUCLEOTIDE SEQUENCE</scope>
    <source>
        <tissue evidence="4">Leaves</tissue>
    </source>
</reference>